<dbReference type="PANTHER" id="PTHR43130:SF3">
    <property type="entry name" value="HTH-TYPE TRANSCRIPTIONAL REGULATOR RV1931C"/>
    <property type="match status" value="1"/>
</dbReference>
<dbReference type="SUPFAM" id="SSF46689">
    <property type="entry name" value="Homeodomain-like"/>
    <property type="match status" value="2"/>
</dbReference>
<feature type="domain" description="HTH araC/xylS-type" evidence="4">
    <location>
        <begin position="227"/>
        <end position="325"/>
    </location>
</feature>
<dbReference type="Proteomes" id="UP000320314">
    <property type="component" value="Unassembled WGS sequence"/>
</dbReference>
<dbReference type="InterPro" id="IPR020449">
    <property type="entry name" value="Tscrpt_reg_AraC-type_HTH"/>
</dbReference>
<sequence>MPDYELTSILSPDVSPLEVIFLILPGASLMSVASAIDPLRAANRIEQREVFRWQIVTPDGEPAATTCGIPVVPNDRFRPERRTDLFVVVASFGAERADGRLLARIARASNGARATCGIEAGSWLLARSGLLNGHKATTHWEDFEDFAAAFPDIDVVPDRYVIDRRFLTTGGASPTFDLMLHIVRMRHGMATALDVASVFIYEQASTGEDAQPLVSLGRLDDYDPRFAHAVRLMEASIDAPVTVAALAKRCSVTTRTLENVFEKTIGESPGAYFLRLRLSAARRLVRDSRMPLADIAARTGFSSAAAFSRAFRRAYGQSPSGVRSD</sequence>
<dbReference type="Pfam" id="PF01965">
    <property type="entry name" value="DJ-1_PfpI"/>
    <property type="match status" value="1"/>
</dbReference>
<dbReference type="InterPro" id="IPR018062">
    <property type="entry name" value="HTH_AraC-typ_CS"/>
</dbReference>
<protein>
    <submittedName>
        <fullName evidence="5">GlxA family transcriptional regulator</fullName>
    </submittedName>
</protein>
<dbReference type="InterPro" id="IPR002818">
    <property type="entry name" value="DJ-1/PfpI"/>
</dbReference>
<dbReference type="PROSITE" id="PS01124">
    <property type="entry name" value="HTH_ARAC_FAMILY_2"/>
    <property type="match status" value="1"/>
</dbReference>
<dbReference type="SUPFAM" id="SSF52317">
    <property type="entry name" value="Class I glutamine amidotransferase-like"/>
    <property type="match status" value="1"/>
</dbReference>
<dbReference type="OrthoDB" id="9793422at2"/>
<dbReference type="GO" id="GO:0043565">
    <property type="term" value="F:sequence-specific DNA binding"/>
    <property type="evidence" value="ECO:0007669"/>
    <property type="project" value="InterPro"/>
</dbReference>
<dbReference type="GO" id="GO:0003700">
    <property type="term" value="F:DNA-binding transcription factor activity"/>
    <property type="evidence" value="ECO:0007669"/>
    <property type="project" value="InterPro"/>
</dbReference>
<proteinExistence type="predicted"/>
<keyword evidence="3" id="KW-0804">Transcription</keyword>
<accession>A0A506U0S0</accession>
<keyword evidence="6" id="KW-1185">Reference proteome</keyword>
<evidence type="ECO:0000256" key="3">
    <source>
        <dbReference type="ARBA" id="ARBA00023163"/>
    </source>
</evidence>
<dbReference type="InterPro" id="IPR052158">
    <property type="entry name" value="INH-QAR"/>
</dbReference>
<keyword evidence="1" id="KW-0805">Transcription regulation</keyword>
<name>A0A506U0S0_9HYPH</name>
<dbReference type="InterPro" id="IPR009057">
    <property type="entry name" value="Homeodomain-like_sf"/>
</dbReference>
<evidence type="ECO:0000256" key="2">
    <source>
        <dbReference type="ARBA" id="ARBA00023125"/>
    </source>
</evidence>
<organism evidence="5 6">
    <name type="scientific">Pararhizobium mangrovi</name>
    <dbReference type="NCBI Taxonomy" id="2590452"/>
    <lineage>
        <taxon>Bacteria</taxon>
        <taxon>Pseudomonadati</taxon>
        <taxon>Pseudomonadota</taxon>
        <taxon>Alphaproteobacteria</taxon>
        <taxon>Hyphomicrobiales</taxon>
        <taxon>Rhizobiaceae</taxon>
        <taxon>Rhizobium/Agrobacterium group</taxon>
        <taxon>Pararhizobium</taxon>
    </lineage>
</organism>
<evidence type="ECO:0000256" key="1">
    <source>
        <dbReference type="ARBA" id="ARBA00023015"/>
    </source>
</evidence>
<dbReference type="SMART" id="SM00342">
    <property type="entry name" value="HTH_ARAC"/>
    <property type="match status" value="1"/>
</dbReference>
<dbReference type="RefSeq" id="WP_141166988.1">
    <property type="nucleotide sequence ID" value="NZ_VHLH01000018.1"/>
</dbReference>
<dbReference type="Gene3D" id="1.10.10.60">
    <property type="entry name" value="Homeodomain-like"/>
    <property type="match status" value="2"/>
</dbReference>
<dbReference type="EMBL" id="VHLH01000018">
    <property type="protein sequence ID" value="TPW27942.1"/>
    <property type="molecule type" value="Genomic_DNA"/>
</dbReference>
<dbReference type="InterPro" id="IPR029062">
    <property type="entry name" value="Class_I_gatase-like"/>
</dbReference>
<gene>
    <name evidence="5" type="ORF">FJU11_10380</name>
</gene>
<reference evidence="5 6" key="1">
    <citation type="submission" date="2019-06" db="EMBL/GenBank/DDBJ databases">
        <authorList>
            <person name="Li M."/>
        </authorList>
    </citation>
    <scope>NUCLEOTIDE SEQUENCE [LARGE SCALE GENOMIC DNA]</scope>
    <source>
        <strain evidence="5 6">BGMRC6574</strain>
    </source>
</reference>
<dbReference type="PANTHER" id="PTHR43130">
    <property type="entry name" value="ARAC-FAMILY TRANSCRIPTIONAL REGULATOR"/>
    <property type="match status" value="1"/>
</dbReference>
<dbReference type="InterPro" id="IPR018060">
    <property type="entry name" value="HTH_AraC"/>
</dbReference>
<dbReference type="CDD" id="cd03136">
    <property type="entry name" value="GATase1_AraC_ArgR_like"/>
    <property type="match status" value="1"/>
</dbReference>
<comment type="caution">
    <text evidence="5">The sequence shown here is derived from an EMBL/GenBank/DDBJ whole genome shotgun (WGS) entry which is preliminary data.</text>
</comment>
<dbReference type="AlphaFoldDB" id="A0A506U0S0"/>
<dbReference type="PROSITE" id="PS00041">
    <property type="entry name" value="HTH_ARAC_FAMILY_1"/>
    <property type="match status" value="1"/>
</dbReference>
<evidence type="ECO:0000313" key="5">
    <source>
        <dbReference type="EMBL" id="TPW27942.1"/>
    </source>
</evidence>
<dbReference type="PRINTS" id="PR00032">
    <property type="entry name" value="HTHARAC"/>
</dbReference>
<evidence type="ECO:0000259" key="4">
    <source>
        <dbReference type="PROSITE" id="PS01124"/>
    </source>
</evidence>
<evidence type="ECO:0000313" key="6">
    <source>
        <dbReference type="Proteomes" id="UP000320314"/>
    </source>
</evidence>
<dbReference type="Gene3D" id="3.40.50.880">
    <property type="match status" value="1"/>
</dbReference>
<keyword evidence="2" id="KW-0238">DNA-binding</keyword>
<dbReference type="Pfam" id="PF12833">
    <property type="entry name" value="HTH_18"/>
    <property type="match status" value="1"/>
</dbReference>